<dbReference type="SUPFAM" id="SSF48695">
    <property type="entry name" value="Multiheme cytochromes"/>
    <property type="match status" value="2"/>
</dbReference>
<dbReference type="EMBL" id="BDGJ01000008">
    <property type="protein sequence ID" value="GAW91164.1"/>
    <property type="molecule type" value="Genomic_DNA"/>
</dbReference>
<dbReference type="InterPro" id="IPR051829">
    <property type="entry name" value="Multiheme_Cytochr_ET"/>
</dbReference>
<dbReference type="InterPro" id="IPR010177">
    <property type="entry name" value="Paired_CXXCH_1"/>
</dbReference>
<comment type="caution">
    <text evidence="7">The sequence shown here is derived from an EMBL/GenBank/DDBJ whole genome shotgun (WGS) entry which is preliminary data.</text>
</comment>
<gene>
    <name evidence="7" type="ORF">KKC1_03260</name>
</gene>
<dbReference type="PANTHER" id="PTHR35038:SF8">
    <property type="entry name" value="C-TYPE POLYHEME CYTOCHROME OMCC"/>
    <property type="match status" value="1"/>
</dbReference>
<evidence type="ECO:0000313" key="8">
    <source>
        <dbReference type="Proteomes" id="UP000197032"/>
    </source>
</evidence>
<keyword evidence="1 4" id="KW-0479">Metal-binding</keyword>
<keyword evidence="8" id="KW-1185">Reference proteome</keyword>
<name>A0A1Z5HNS8_9FIRM</name>
<feature type="signal peptide" evidence="5">
    <location>
        <begin position="1"/>
        <end position="26"/>
    </location>
</feature>
<sequence>MFLKRVLVLLVAFTGFAVGLAVPAVAEQPKYYSMEDYFYTPTTVPQENQNGYYLENLDPNLKFNPDAVTYYPFEIYLPNEKFPASYRIHSNYGNETDACSSCHSIHSAVGPSLLQWYTVYETCMACHDGTVSTTYDVVRGEIRNGEDALPAYGGAFGGYGGKSEKSWSNHNVTGAITVAAAPGGSKQKEVTGLTRLGKELYRWDQEFSCQSCHSPHGQGGNARVLHPDPNFVQTVNHKKELMKLQLEEGVFVAKEGGDKLLMIIGYPYKVKVYKGYSPESATEIKDFNLSNQKGYSEITVPDGLLAPGENLYASFVPALRVEMEIDNYLTTDEVVIHKKGINDFCGACHTDYNTEGEEHPGSLSPNGVYSKAYRHAVGIPYDYNGSNPEGIGNGYSRSEWMKLEEGKITCLTCHLAHGTNEDYWERTIGDEKYMGDVLWAGTGSFVGAEIEELAGSSALKRLPNMGVCEACHEKGLANEGYLVNSGLKKPAQTALVQSSIFQPGGGYVKDNDDNHECYSCHQEYTTYQETVHWKEQQYRCEQCHGPGGNHVKLPADSNILNPAVDYSVSQQTDLVCGNCHQEGLLSDFHSSKHYLSQIVSCPTCHNSHGLNKEGEELKHPKGMLCAACHGEVMKYTDHSFPPE</sequence>
<dbReference type="GO" id="GO:0009055">
    <property type="term" value="F:electron transfer activity"/>
    <property type="evidence" value="ECO:0007669"/>
    <property type="project" value="InterPro"/>
</dbReference>
<evidence type="ECO:0000256" key="4">
    <source>
        <dbReference type="PROSITE-ProRule" id="PRU00433"/>
    </source>
</evidence>
<keyword evidence="3 4" id="KW-0408">Iron</keyword>
<dbReference type="Gene3D" id="1.10.287.3080">
    <property type="match status" value="1"/>
</dbReference>
<dbReference type="Proteomes" id="UP000197032">
    <property type="component" value="Unassembled WGS sequence"/>
</dbReference>
<evidence type="ECO:0000256" key="1">
    <source>
        <dbReference type="ARBA" id="ARBA00022723"/>
    </source>
</evidence>
<feature type="domain" description="Cytochrome c" evidence="6">
    <location>
        <begin position="105"/>
        <end position="271"/>
    </location>
</feature>
<organism evidence="7 8">
    <name type="scientific">Calderihabitans maritimus</name>
    <dbReference type="NCBI Taxonomy" id="1246530"/>
    <lineage>
        <taxon>Bacteria</taxon>
        <taxon>Bacillati</taxon>
        <taxon>Bacillota</taxon>
        <taxon>Clostridia</taxon>
        <taxon>Neomoorellales</taxon>
        <taxon>Calderihabitantaceae</taxon>
        <taxon>Calderihabitans</taxon>
    </lineage>
</organism>
<accession>A0A1Z5HNS8</accession>
<protein>
    <submittedName>
        <fullName evidence="7">Cytochrome c</fullName>
    </submittedName>
</protein>
<dbReference type="InterPro" id="IPR036280">
    <property type="entry name" value="Multihaem_cyt_sf"/>
</dbReference>
<dbReference type="Pfam" id="PF09699">
    <property type="entry name" value="Paired_CXXCH_1"/>
    <property type="match status" value="1"/>
</dbReference>
<dbReference type="InterPro" id="IPR009056">
    <property type="entry name" value="Cyt_c-like_dom"/>
</dbReference>
<reference evidence="8" key="1">
    <citation type="journal article" date="2017" name="Appl. Environ. Microbiol.">
        <title>Genomic analysis of Calderihabitans maritimus KKC1, a thermophilic hydrogenogenic carboxydotrophic bacterium isolated from marine sediment.</title>
        <authorList>
            <person name="Omae K."/>
            <person name="Yoneda Y."/>
            <person name="Fukuyama Y."/>
            <person name="Yoshida T."/>
            <person name="Sako Y."/>
        </authorList>
    </citation>
    <scope>NUCLEOTIDE SEQUENCE [LARGE SCALE GENOMIC DNA]</scope>
    <source>
        <strain evidence="8">KKC1</strain>
    </source>
</reference>
<dbReference type="AlphaFoldDB" id="A0A1Z5HNS8"/>
<dbReference type="GO" id="GO:0020037">
    <property type="term" value="F:heme binding"/>
    <property type="evidence" value="ECO:0007669"/>
    <property type="project" value="InterPro"/>
</dbReference>
<evidence type="ECO:0000256" key="3">
    <source>
        <dbReference type="ARBA" id="ARBA00023004"/>
    </source>
</evidence>
<dbReference type="GO" id="GO:0046872">
    <property type="term" value="F:metal ion binding"/>
    <property type="evidence" value="ECO:0007669"/>
    <property type="project" value="UniProtKB-KW"/>
</dbReference>
<evidence type="ECO:0000256" key="5">
    <source>
        <dbReference type="SAM" id="SignalP"/>
    </source>
</evidence>
<dbReference type="PROSITE" id="PS51007">
    <property type="entry name" value="CYTC"/>
    <property type="match status" value="1"/>
</dbReference>
<evidence type="ECO:0000259" key="6">
    <source>
        <dbReference type="PROSITE" id="PS51007"/>
    </source>
</evidence>
<dbReference type="PANTHER" id="PTHR35038">
    <property type="entry name" value="DISSIMILATORY SULFITE REDUCTASE SIRA"/>
    <property type="match status" value="1"/>
</dbReference>
<feature type="chain" id="PRO_5012690048" evidence="5">
    <location>
        <begin position="27"/>
        <end position="643"/>
    </location>
</feature>
<proteinExistence type="predicted"/>
<keyword evidence="4" id="KW-0349">Heme</keyword>
<evidence type="ECO:0000256" key="2">
    <source>
        <dbReference type="ARBA" id="ARBA00022729"/>
    </source>
</evidence>
<keyword evidence="2 5" id="KW-0732">Signal</keyword>
<evidence type="ECO:0000313" key="7">
    <source>
        <dbReference type="EMBL" id="GAW91164.1"/>
    </source>
</evidence>